<organism evidence="1 2">
    <name type="scientific">Tenacibaculum aiptasiae</name>
    <dbReference type="NCBI Taxonomy" id="426481"/>
    <lineage>
        <taxon>Bacteria</taxon>
        <taxon>Pseudomonadati</taxon>
        <taxon>Bacteroidota</taxon>
        <taxon>Flavobacteriia</taxon>
        <taxon>Flavobacteriales</taxon>
        <taxon>Flavobacteriaceae</taxon>
        <taxon>Tenacibaculum</taxon>
    </lineage>
</organism>
<accession>A0A7J5AS78</accession>
<dbReference type="OrthoDB" id="1435922at2"/>
<dbReference type="EMBL" id="WAAU01000003">
    <property type="protein sequence ID" value="KAB1160478.1"/>
    <property type="molecule type" value="Genomic_DNA"/>
</dbReference>
<sequence>MSNQLELLQSELNRTCNELQKIDSNKIIIIPGFDNESHIELKDKDRGCKIYPFYFSKNPIYEFEWDGCTIFKTTSSDVKRQVEILKSWIFKKAKPSEIQVQFPEIKLNKLAKYYENGEGIKGEFIESWNDTEENCSKYLSVNDEEYHINKDIIRLTKEMRKEGLNESLRIGTRLSWLIISRTRRHIINDDTPHIGIYFLGNNQMKMYANFNKKEELEVEVKYKQHLERLVKELLKEEIK</sequence>
<dbReference type="Proteomes" id="UP000467305">
    <property type="component" value="Unassembled WGS sequence"/>
</dbReference>
<evidence type="ECO:0000313" key="1">
    <source>
        <dbReference type="EMBL" id="KAB1160478.1"/>
    </source>
</evidence>
<proteinExistence type="predicted"/>
<reference evidence="1 2" key="1">
    <citation type="submission" date="2019-09" db="EMBL/GenBank/DDBJ databases">
        <authorList>
            <person name="Cao W.R."/>
        </authorList>
    </citation>
    <scope>NUCLEOTIDE SEQUENCE [LARGE SCALE GENOMIC DNA]</scope>
    <source>
        <strain evidence="2">a4</strain>
    </source>
</reference>
<comment type="caution">
    <text evidence="1">The sequence shown here is derived from an EMBL/GenBank/DDBJ whole genome shotgun (WGS) entry which is preliminary data.</text>
</comment>
<name>A0A7J5AS78_9FLAO</name>
<gene>
    <name evidence="1" type="ORF">F7018_00965</name>
</gene>
<evidence type="ECO:0000313" key="2">
    <source>
        <dbReference type="Proteomes" id="UP000467305"/>
    </source>
</evidence>
<dbReference type="AlphaFoldDB" id="A0A7J5AS78"/>
<keyword evidence="2" id="KW-1185">Reference proteome</keyword>
<dbReference type="RefSeq" id="WP_150898107.1">
    <property type="nucleotide sequence ID" value="NZ_WAAU01000003.1"/>
</dbReference>
<protein>
    <submittedName>
        <fullName evidence="1">Uncharacterized protein</fullName>
    </submittedName>
</protein>